<dbReference type="AlphaFoldDB" id="A0A0W0F010"/>
<evidence type="ECO:0000313" key="2">
    <source>
        <dbReference type="Proteomes" id="UP000054988"/>
    </source>
</evidence>
<organism evidence="1 2">
    <name type="scientific">Moniliophthora roreri</name>
    <name type="common">Frosty pod rot fungus</name>
    <name type="synonym">Monilia roreri</name>
    <dbReference type="NCBI Taxonomy" id="221103"/>
    <lineage>
        <taxon>Eukaryota</taxon>
        <taxon>Fungi</taxon>
        <taxon>Dikarya</taxon>
        <taxon>Basidiomycota</taxon>
        <taxon>Agaricomycotina</taxon>
        <taxon>Agaricomycetes</taxon>
        <taxon>Agaricomycetidae</taxon>
        <taxon>Agaricales</taxon>
        <taxon>Marasmiineae</taxon>
        <taxon>Marasmiaceae</taxon>
        <taxon>Moniliophthora</taxon>
    </lineage>
</organism>
<reference evidence="1 2" key="1">
    <citation type="submission" date="2015-12" db="EMBL/GenBank/DDBJ databases">
        <title>Draft genome sequence of Moniliophthora roreri, the causal agent of frosty pod rot of cacao.</title>
        <authorList>
            <person name="Aime M.C."/>
            <person name="Diaz-Valderrama J.R."/>
            <person name="Kijpornyongpan T."/>
            <person name="Phillips-Mora W."/>
        </authorList>
    </citation>
    <scope>NUCLEOTIDE SEQUENCE [LARGE SCALE GENOMIC DNA]</scope>
    <source>
        <strain evidence="1 2">MCA 2952</strain>
    </source>
</reference>
<dbReference type="EMBL" id="LATX01002423">
    <property type="protein sequence ID" value="KTB29643.1"/>
    <property type="molecule type" value="Genomic_DNA"/>
</dbReference>
<dbReference type="Proteomes" id="UP000054988">
    <property type="component" value="Unassembled WGS sequence"/>
</dbReference>
<sequence length="36" mass="3834">MPDYEVEISGVVEKIEGSLCEPHAGVGLDGSRLFSL</sequence>
<evidence type="ECO:0000313" key="1">
    <source>
        <dbReference type="EMBL" id="KTB29643.1"/>
    </source>
</evidence>
<comment type="caution">
    <text evidence="1">The sequence shown here is derived from an EMBL/GenBank/DDBJ whole genome shotgun (WGS) entry which is preliminary data.</text>
</comment>
<name>A0A0W0F010_MONRR</name>
<accession>A0A0W0F010</accession>
<gene>
    <name evidence="1" type="ORF">WG66_17776</name>
</gene>
<proteinExistence type="predicted"/>
<protein>
    <submittedName>
        <fullName evidence="1">Uncharacterized protein</fullName>
    </submittedName>
</protein>